<dbReference type="AlphaFoldDB" id="A0A0W8FY16"/>
<accession>A0A0W8FY16</accession>
<proteinExistence type="predicted"/>
<gene>
    <name evidence="1" type="ORF">ASZ90_004367</name>
</gene>
<comment type="caution">
    <text evidence="1">The sequence shown here is derived from an EMBL/GenBank/DDBJ whole genome shotgun (WGS) entry which is preliminary data.</text>
</comment>
<dbReference type="EMBL" id="LNQE01000596">
    <property type="protein sequence ID" value="KUG25807.1"/>
    <property type="molecule type" value="Genomic_DNA"/>
</dbReference>
<protein>
    <submittedName>
        <fullName evidence="1">Uncharacterized protein</fullName>
    </submittedName>
</protein>
<reference evidence="1" key="1">
    <citation type="journal article" date="2015" name="Proc. Natl. Acad. Sci. U.S.A.">
        <title>Networks of energetic and metabolic interactions define dynamics in microbial communities.</title>
        <authorList>
            <person name="Embree M."/>
            <person name="Liu J.K."/>
            <person name="Al-Bassam M.M."/>
            <person name="Zengler K."/>
        </authorList>
    </citation>
    <scope>NUCLEOTIDE SEQUENCE</scope>
</reference>
<name>A0A0W8FY16_9ZZZZ</name>
<evidence type="ECO:0000313" key="1">
    <source>
        <dbReference type="EMBL" id="KUG25807.1"/>
    </source>
</evidence>
<organism evidence="1">
    <name type="scientific">hydrocarbon metagenome</name>
    <dbReference type="NCBI Taxonomy" id="938273"/>
    <lineage>
        <taxon>unclassified sequences</taxon>
        <taxon>metagenomes</taxon>
        <taxon>ecological metagenomes</taxon>
    </lineage>
</organism>
<sequence>MEKLHKFFEIIFVLQNLPECRYLEKSTHFYIPQISFSLIKAES</sequence>